<evidence type="ECO:0000256" key="2">
    <source>
        <dbReference type="ARBA" id="ARBA00022692"/>
    </source>
</evidence>
<name>A0A9D5QCH6_UNCW3</name>
<feature type="domain" description="Translocation and assembly module TamB C-terminal" evidence="5">
    <location>
        <begin position="429"/>
        <end position="646"/>
    </location>
</feature>
<comment type="subcellular location">
    <subcellularLocation>
        <location evidence="1">Membrane</location>
        <topology evidence="1">Single-pass membrane protein</topology>
    </subcellularLocation>
</comment>
<feature type="non-terminal residue" evidence="6">
    <location>
        <position position="1"/>
    </location>
</feature>
<dbReference type="GO" id="GO:0005886">
    <property type="term" value="C:plasma membrane"/>
    <property type="evidence" value="ECO:0007669"/>
    <property type="project" value="InterPro"/>
</dbReference>
<accession>A0A9D5QCH6</accession>
<proteinExistence type="predicted"/>
<evidence type="ECO:0000256" key="1">
    <source>
        <dbReference type="ARBA" id="ARBA00004167"/>
    </source>
</evidence>
<dbReference type="PANTHER" id="PTHR36985:SF1">
    <property type="entry name" value="TRANSLOCATION AND ASSEMBLY MODULE SUBUNIT TAMB"/>
    <property type="match status" value="1"/>
</dbReference>
<feature type="domain" description="Translocation and assembly module TamB C-terminal" evidence="5">
    <location>
        <begin position="226"/>
        <end position="400"/>
    </location>
</feature>
<dbReference type="EMBL" id="WJKJ01000183">
    <property type="protein sequence ID" value="MBD3364693.1"/>
    <property type="molecule type" value="Genomic_DNA"/>
</dbReference>
<evidence type="ECO:0000313" key="7">
    <source>
        <dbReference type="Proteomes" id="UP000630660"/>
    </source>
</evidence>
<dbReference type="Proteomes" id="UP000630660">
    <property type="component" value="Unassembled WGS sequence"/>
</dbReference>
<evidence type="ECO:0000256" key="3">
    <source>
        <dbReference type="ARBA" id="ARBA00022989"/>
    </source>
</evidence>
<dbReference type="InterPro" id="IPR007452">
    <property type="entry name" value="TamB_C"/>
</dbReference>
<protein>
    <recommendedName>
        <fullName evidence="5">Translocation and assembly module TamB C-terminal domain-containing protein</fullName>
    </recommendedName>
</protein>
<comment type="caution">
    <text evidence="6">The sequence shown here is derived from an EMBL/GenBank/DDBJ whole genome shotgun (WGS) entry which is preliminary data.</text>
</comment>
<dbReference type="GO" id="GO:0009306">
    <property type="term" value="P:protein secretion"/>
    <property type="evidence" value="ECO:0007669"/>
    <property type="project" value="InterPro"/>
</dbReference>
<evidence type="ECO:0000259" key="5">
    <source>
        <dbReference type="Pfam" id="PF04357"/>
    </source>
</evidence>
<sequence>LMLVRSEETVFSSLQIQLDSFAPLTLKGSANFDVAGLELLEQRELNISARIKESGLKLSASDGKDLTLNTHGELAMDLDKSMFGYDCRKLNLMVGATNIENRLPFEIDVVKDSLYLGPTTFFIGEEGSFAATVSWGGSGLPYVGLSIYDVELGTLNRMLGMNEEMKGMLSGQIVTRENVDGQRIVYLQLGALDVDAAGVDADSVFISGELNATRLDFDVLIIHEVGESKANGNMYYDLTDPDIIQRFNVNLTLDDIGVWPFGLLEMEQTLRVREGDVSGNINVFGTFAEPDIRGHVFVRDAELFIPVLELDFYDADVDILFSNGQAIIDRINARSGQGRIRGNGDYEIFSNDPGYFFSFIFDTVTYSPERHLKAVCDGKVTLNGTENTPMYVSGEVDIIRADISWGLSDQIWVTSPNVVIDSTLPPTYVDIHVSGDRNIWIKNNLMDVEVEADLDISQRDEILPQITGNLSTKRGNIYYVGRVLKLESGEIIFPPIHELNPELDIWARKRTDYESASGEQLEVVVHMSGTLNEPVFELFSAPPGLSETDIITYLSLGYFPSLSESDLPLYSSFPIDIVLRGPSGWFKERIGADVIMVEDIGLIESPTKVTVGKYLGDKWYASYTMPLSQVEGDTTKHQFEIEYSIGEMNIPVGSDSIPDTLDLHQNIILDRNKYGAQGLRYQLRLRY</sequence>
<dbReference type="Pfam" id="PF04357">
    <property type="entry name" value="TamB"/>
    <property type="match status" value="2"/>
</dbReference>
<keyword evidence="2" id="KW-0812">Transmembrane</keyword>
<keyword evidence="3" id="KW-1133">Transmembrane helix</keyword>
<dbReference type="PANTHER" id="PTHR36985">
    <property type="entry name" value="TRANSLOCATION AND ASSEMBLY MODULE SUBUNIT TAMB"/>
    <property type="match status" value="1"/>
</dbReference>
<evidence type="ECO:0000256" key="4">
    <source>
        <dbReference type="ARBA" id="ARBA00023136"/>
    </source>
</evidence>
<keyword evidence="4" id="KW-0472">Membrane</keyword>
<organism evidence="6 7">
    <name type="scientific">candidate division WOR-3 bacterium</name>
    <dbReference type="NCBI Taxonomy" id="2052148"/>
    <lineage>
        <taxon>Bacteria</taxon>
        <taxon>Bacteria division WOR-3</taxon>
    </lineage>
</organism>
<dbReference type="AlphaFoldDB" id="A0A9D5QCH6"/>
<gene>
    <name evidence="6" type="ORF">GF359_05710</name>
</gene>
<reference evidence="6" key="1">
    <citation type="submission" date="2019-11" db="EMBL/GenBank/DDBJ databases">
        <title>Microbial mats filling the niche in hypersaline microbial mats.</title>
        <authorList>
            <person name="Wong H.L."/>
            <person name="Macleod F.I."/>
            <person name="White R.A. III"/>
            <person name="Burns B.P."/>
        </authorList>
    </citation>
    <scope>NUCLEOTIDE SEQUENCE</scope>
    <source>
        <strain evidence="6">Bin_327</strain>
    </source>
</reference>
<evidence type="ECO:0000313" key="6">
    <source>
        <dbReference type="EMBL" id="MBD3364693.1"/>
    </source>
</evidence>